<reference evidence="1 2" key="1">
    <citation type="submission" date="2016-10" db="EMBL/GenBank/DDBJ databases">
        <title>Evaluation of Human, Animal and Environmental Mycobacterium chelonae Isolates by Core Genome Phylogenomic Analysis, Targeted Gene Comparison, and Anti-microbial Susceptibility Patterns: A Tale of Mistaken Identities.</title>
        <authorList>
            <person name="Fogelson S.B."/>
            <person name="Camus A.C."/>
            <person name="Lorenz W."/>
            <person name="Vasireddy R."/>
            <person name="Vasireddy S."/>
            <person name="Smith T."/>
            <person name="Brown-Elliott B.A."/>
            <person name="Wallace R.J.Jr."/>
            <person name="Hasan N.A."/>
            <person name="Reischl U."/>
            <person name="Sanchez S."/>
        </authorList>
    </citation>
    <scope>NUCLEOTIDE SEQUENCE [LARGE SCALE GENOMIC DNA]</scope>
    <source>
        <strain evidence="1 2">8528</strain>
    </source>
</reference>
<name>A0ABX3BYY8_9MYCO</name>
<dbReference type="EMBL" id="MLIH01000027">
    <property type="protein sequence ID" value="OHU08950.1"/>
    <property type="molecule type" value="Genomic_DNA"/>
</dbReference>
<dbReference type="Proteomes" id="UP000179621">
    <property type="component" value="Unassembled WGS sequence"/>
</dbReference>
<organism evidence="1 2">
    <name type="scientific">Mycobacteroides saopaulense</name>
    <dbReference type="NCBI Taxonomy" id="1578165"/>
    <lineage>
        <taxon>Bacteria</taxon>
        <taxon>Bacillati</taxon>
        <taxon>Actinomycetota</taxon>
        <taxon>Actinomycetes</taxon>
        <taxon>Mycobacteriales</taxon>
        <taxon>Mycobacteriaceae</taxon>
        <taxon>Mycobacteroides</taxon>
    </lineage>
</organism>
<comment type="caution">
    <text evidence="1">The sequence shown here is derived from an EMBL/GenBank/DDBJ whole genome shotgun (WGS) entry which is preliminary data.</text>
</comment>
<accession>A0ABX3BYY8</accession>
<evidence type="ECO:0000313" key="2">
    <source>
        <dbReference type="Proteomes" id="UP000179621"/>
    </source>
</evidence>
<gene>
    <name evidence="1" type="ORF">BKG73_15720</name>
</gene>
<proteinExistence type="predicted"/>
<protein>
    <submittedName>
        <fullName evidence="1">Uncharacterized protein</fullName>
    </submittedName>
</protein>
<sequence length="245" mass="27863">MWHLDECKTSRVQVFRGEEGQGLALITLRDGDFAASHINDAERYRRLIWKEFFPKDLAPPTLIANLLHTELRTEDEPSVVEIEFGDEGRLRWTWEAPSETLATLNRLGAEWDEGSGYVPYAPPPPETAVVLRRIAVSELPESNLFRDMDDYLAVNWAQAAVIALHAGRLENIPRDIPHDLRKAALSLFDDPMSLSRPTDQPVSWMNGQHRGEVMRRQGALETIVEERRPIDGEPLPGELYKVGEF</sequence>
<keyword evidence="2" id="KW-1185">Reference proteome</keyword>
<evidence type="ECO:0000313" key="1">
    <source>
        <dbReference type="EMBL" id="OHU08950.1"/>
    </source>
</evidence>